<gene>
    <name evidence="3" type="ORF">AABB29_16685</name>
</gene>
<dbReference type="SUPFAM" id="SSF103025">
    <property type="entry name" value="Folate-binding domain"/>
    <property type="match status" value="1"/>
</dbReference>
<keyword evidence="1" id="KW-0809">Transit peptide</keyword>
<keyword evidence="4" id="KW-1185">Reference proteome</keyword>
<evidence type="ECO:0000313" key="3">
    <source>
        <dbReference type="EMBL" id="WZC48474.1"/>
    </source>
</evidence>
<organism evidence="3 4">
    <name type="scientific">Yoonia phaeophyticola</name>
    <dbReference type="NCBI Taxonomy" id="3137369"/>
    <lineage>
        <taxon>Bacteria</taxon>
        <taxon>Pseudomonadati</taxon>
        <taxon>Pseudomonadota</taxon>
        <taxon>Alphaproteobacteria</taxon>
        <taxon>Rhodobacterales</taxon>
        <taxon>Paracoccaceae</taxon>
        <taxon>Yoonia</taxon>
    </lineage>
</organism>
<proteinExistence type="predicted"/>
<evidence type="ECO:0000313" key="4">
    <source>
        <dbReference type="Proteomes" id="UP001440612"/>
    </source>
</evidence>
<dbReference type="InterPro" id="IPR027266">
    <property type="entry name" value="TrmE/GcvT-like"/>
</dbReference>
<protein>
    <submittedName>
        <fullName evidence="3">Folate-binding protein YgfZ</fullName>
    </submittedName>
</protein>
<dbReference type="Gene3D" id="3.30.1360.120">
    <property type="entry name" value="Probable tRNA modification gtpase trme, domain 1"/>
    <property type="match status" value="2"/>
</dbReference>
<feature type="domain" description="CAF17 C-terminal" evidence="2">
    <location>
        <begin position="184"/>
        <end position="241"/>
    </location>
</feature>
<dbReference type="PIRSF" id="PIRSF006487">
    <property type="entry name" value="GcvT"/>
    <property type="match status" value="1"/>
</dbReference>
<reference evidence="4" key="1">
    <citation type="submission" date="2024-04" db="EMBL/GenBank/DDBJ databases">
        <title>Phylogenomic analyses of a clade within the roseobacter group suggest taxonomic reassignments of species of the genera Aestuariivita, Citreicella, Loktanella, Nautella, Pelagibaca, Ruegeria, Thalassobius, Thiobacimonas and Tropicibacter, and the proposal o.</title>
        <authorList>
            <person name="Jeon C.O."/>
        </authorList>
    </citation>
    <scope>NUCLEOTIDE SEQUENCE [LARGE SCALE GENOMIC DNA]</scope>
    <source>
        <strain evidence="4">BS5-3</strain>
    </source>
</reference>
<dbReference type="InterPro" id="IPR017703">
    <property type="entry name" value="YgfZ/GCV_T_CS"/>
</dbReference>
<accession>A0ABZ2V3J4</accession>
<evidence type="ECO:0000259" key="2">
    <source>
        <dbReference type="Pfam" id="PF25455"/>
    </source>
</evidence>
<dbReference type="Pfam" id="PF25455">
    <property type="entry name" value="Beta-barrel_CAF17_C"/>
    <property type="match status" value="1"/>
</dbReference>
<dbReference type="NCBIfam" id="TIGR03317">
    <property type="entry name" value="ygfZ_signature"/>
    <property type="match status" value="1"/>
</dbReference>
<dbReference type="RefSeq" id="WP_341366590.1">
    <property type="nucleotide sequence ID" value="NZ_CP150951.2"/>
</dbReference>
<dbReference type="InterPro" id="IPR057460">
    <property type="entry name" value="CAF17_C"/>
</dbReference>
<name>A0ABZ2V3J4_9RHOB</name>
<sequence length="243" mass="26227">MTDRSVFALRGGDRVSFLQGLVTNNIDRAADGIIYTALLTPQGKFIADFFVLGRDTELLIDVASSHAATLAQRLTMYRLRADVSIAETQMIVSRGTCPMPEGAYRDPRHPDLGWRAYGAEDISDDTDWDRLRVDLVIPETGIELTGDSYILEAGFEALSGVDFKKGCFVGQEIVARMKHKTELKKGLVKVSVEGAASPGDAITANGKAAGTLHTVAGDKGLAHLRFDRATGDMQAGAATIRRV</sequence>
<evidence type="ECO:0000256" key="1">
    <source>
        <dbReference type="ARBA" id="ARBA00022946"/>
    </source>
</evidence>
<dbReference type="PANTHER" id="PTHR22602:SF0">
    <property type="entry name" value="TRANSFERASE CAF17, MITOCHONDRIAL-RELATED"/>
    <property type="match status" value="1"/>
</dbReference>
<dbReference type="Proteomes" id="UP001440612">
    <property type="component" value="Chromosome"/>
</dbReference>
<dbReference type="InterPro" id="IPR045179">
    <property type="entry name" value="YgfZ/GcvT"/>
</dbReference>
<dbReference type="PANTHER" id="PTHR22602">
    <property type="entry name" value="TRANSFERASE CAF17, MITOCHONDRIAL-RELATED"/>
    <property type="match status" value="1"/>
</dbReference>
<dbReference type="EMBL" id="CP150951">
    <property type="protein sequence ID" value="WZC48474.1"/>
    <property type="molecule type" value="Genomic_DNA"/>
</dbReference>